<name>A0A506U556_9HYPH</name>
<evidence type="ECO:0000256" key="3">
    <source>
        <dbReference type="ARBA" id="ARBA00022448"/>
    </source>
</evidence>
<dbReference type="RefSeq" id="WP_141166593.1">
    <property type="nucleotide sequence ID" value="NZ_VHLH01000013.1"/>
</dbReference>
<sequence>MEYVALYLAAGFIGGIVNSAAGGAKLFVFPLLLASGMPPVAANATGTVALWPAQLPVVWSYRRELAAYAASFRIQLPLAVLGALVGSCALIVSSEGTFLAVIPVLLCIAVGAILAGKQLSVLLQRLFRRETLQTASIGLLFLTGIYGGYFGAGMGFILLAIFSIASSRDLHHANASKNLFATCINTTAVIPLAFSGLVHWFAALSVLVGGLAGGAVSGWLLRRIPETPLRWAVTTLGVVLTASFLMR</sequence>
<gene>
    <name evidence="9" type="ORF">FJU11_08390</name>
</gene>
<dbReference type="Pfam" id="PF01925">
    <property type="entry name" value="TauE"/>
    <property type="match status" value="1"/>
</dbReference>
<organism evidence="9 10">
    <name type="scientific">Pararhizobium mangrovi</name>
    <dbReference type="NCBI Taxonomy" id="2590452"/>
    <lineage>
        <taxon>Bacteria</taxon>
        <taxon>Pseudomonadati</taxon>
        <taxon>Pseudomonadota</taxon>
        <taxon>Alphaproteobacteria</taxon>
        <taxon>Hyphomicrobiales</taxon>
        <taxon>Rhizobiaceae</taxon>
        <taxon>Rhizobium/Agrobacterium group</taxon>
        <taxon>Pararhizobium</taxon>
    </lineage>
</organism>
<dbReference type="OrthoDB" id="9807082at2"/>
<evidence type="ECO:0000256" key="1">
    <source>
        <dbReference type="ARBA" id="ARBA00004651"/>
    </source>
</evidence>
<dbReference type="Proteomes" id="UP000320314">
    <property type="component" value="Unassembled WGS sequence"/>
</dbReference>
<evidence type="ECO:0000256" key="4">
    <source>
        <dbReference type="ARBA" id="ARBA00022475"/>
    </source>
</evidence>
<protein>
    <recommendedName>
        <fullName evidence="8">Probable membrane transporter protein</fullName>
    </recommendedName>
</protein>
<dbReference type="InterPro" id="IPR002781">
    <property type="entry name" value="TM_pro_TauE-like"/>
</dbReference>
<dbReference type="GO" id="GO:0005886">
    <property type="term" value="C:plasma membrane"/>
    <property type="evidence" value="ECO:0007669"/>
    <property type="project" value="UniProtKB-SubCell"/>
</dbReference>
<evidence type="ECO:0000256" key="8">
    <source>
        <dbReference type="RuleBase" id="RU363041"/>
    </source>
</evidence>
<feature type="transmembrane region" description="Helical" evidence="8">
    <location>
        <begin position="65"/>
        <end position="92"/>
    </location>
</feature>
<evidence type="ECO:0000313" key="9">
    <source>
        <dbReference type="EMBL" id="TPW28990.1"/>
    </source>
</evidence>
<comment type="similarity">
    <text evidence="2 8">Belongs to the 4-toluene sulfonate uptake permease (TSUP) (TC 2.A.102) family.</text>
</comment>
<keyword evidence="10" id="KW-1185">Reference proteome</keyword>
<keyword evidence="7 8" id="KW-0472">Membrane</keyword>
<evidence type="ECO:0000256" key="7">
    <source>
        <dbReference type="ARBA" id="ARBA00023136"/>
    </source>
</evidence>
<accession>A0A506U556</accession>
<keyword evidence="5 8" id="KW-0812">Transmembrane</keyword>
<proteinExistence type="inferred from homology"/>
<reference evidence="9 10" key="1">
    <citation type="submission" date="2019-06" db="EMBL/GenBank/DDBJ databases">
        <authorList>
            <person name="Li M."/>
        </authorList>
    </citation>
    <scope>NUCLEOTIDE SEQUENCE [LARGE SCALE GENOMIC DNA]</scope>
    <source>
        <strain evidence="9 10">BGMRC6574</strain>
    </source>
</reference>
<evidence type="ECO:0000256" key="6">
    <source>
        <dbReference type="ARBA" id="ARBA00022989"/>
    </source>
</evidence>
<comment type="subcellular location">
    <subcellularLocation>
        <location evidence="1 8">Cell membrane</location>
        <topology evidence="1 8">Multi-pass membrane protein</topology>
    </subcellularLocation>
</comment>
<dbReference type="EMBL" id="VHLH01000013">
    <property type="protein sequence ID" value="TPW28990.1"/>
    <property type="molecule type" value="Genomic_DNA"/>
</dbReference>
<evidence type="ECO:0000256" key="2">
    <source>
        <dbReference type="ARBA" id="ARBA00009142"/>
    </source>
</evidence>
<keyword evidence="6 8" id="KW-1133">Transmembrane helix</keyword>
<evidence type="ECO:0000313" key="10">
    <source>
        <dbReference type="Proteomes" id="UP000320314"/>
    </source>
</evidence>
<feature type="transmembrane region" description="Helical" evidence="8">
    <location>
        <begin position="98"/>
        <end position="116"/>
    </location>
</feature>
<dbReference type="PANTHER" id="PTHR30269">
    <property type="entry name" value="TRANSMEMBRANE PROTEIN YFCA"/>
    <property type="match status" value="1"/>
</dbReference>
<dbReference type="InterPro" id="IPR052017">
    <property type="entry name" value="TSUP"/>
</dbReference>
<keyword evidence="3" id="KW-0813">Transport</keyword>
<feature type="transmembrane region" description="Helical" evidence="8">
    <location>
        <begin position="29"/>
        <end position="53"/>
    </location>
</feature>
<feature type="transmembrane region" description="Helical" evidence="8">
    <location>
        <begin position="197"/>
        <end position="221"/>
    </location>
</feature>
<feature type="transmembrane region" description="Helical" evidence="8">
    <location>
        <begin position="137"/>
        <end position="165"/>
    </location>
</feature>
<feature type="transmembrane region" description="Helical" evidence="8">
    <location>
        <begin position="228"/>
        <end position="246"/>
    </location>
</feature>
<keyword evidence="4 8" id="KW-1003">Cell membrane</keyword>
<dbReference type="AlphaFoldDB" id="A0A506U556"/>
<comment type="caution">
    <text evidence="9">The sequence shown here is derived from an EMBL/GenBank/DDBJ whole genome shotgun (WGS) entry which is preliminary data.</text>
</comment>
<evidence type="ECO:0000256" key="5">
    <source>
        <dbReference type="ARBA" id="ARBA00022692"/>
    </source>
</evidence>
<dbReference type="PANTHER" id="PTHR30269:SF0">
    <property type="entry name" value="MEMBRANE TRANSPORTER PROTEIN YFCA-RELATED"/>
    <property type="match status" value="1"/>
</dbReference>